<dbReference type="Proteomes" id="UP000442535">
    <property type="component" value="Unassembled WGS sequence"/>
</dbReference>
<dbReference type="PANTHER" id="PTHR30399">
    <property type="entry name" value="UNCHARACTERIZED PROTEIN YGJP"/>
    <property type="match status" value="1"/>
</dbReference>
<reference evidence="2 3" key="1">
    <citation type="submission" date="2019-08" db="EMBL/GenBank/DDBJ databases">
        <title>In-depth cultivation of the pig gut microbiome towards novel bacterial diversity and tailored functional studies.</title>
        <authorList>
            <person name="Wylensek D."/>
            <person name="Hitch T.C.A."/>
            <person name="Clavel T."/>
        </authorList>
    </citation>
    <scope>NUCLEOTIDE SEQUENCE [LARGE SCALE GENOMIC DNA]</scope>
    <source>
        <strain evidence="2 3">RF-GAM-744-WT-7</strain>
    </source>
</reference>
<accession>A0A7K0K0W8</accession>
<evidence type="ECO:0000313" key="3">
    <source>
        <dbReference type="Proteomes" id="UP000442535"/>
    </source>
</evidence>
<gene>
    <name evidence="2" type="ORF">FYJ63_02525</name>
</gene>
<keyword evidence="3" id="KW-1185">Reference proteome</keyword>
<dbReference type="InterPro" id="IPR053136">
    <property type="entry name" value="UTP_pyrophosphatase-like"/>
</dbReference>
<evidence type="ECO:0000313" key="2">
    <source>
        <dbReference type="EMBL" id="MST49133.1"/>
    </source>
</evidence>
<dbReference type="PANTHER" id="PTHR30399:SF1">
    <property type="entry name" value="UTP PYROPHOSPHATASE"/>
    <property type="match status" value="1"/>
</dbReference>
<proteinExistence type="predicted"/>
<dbReference type="Gene3D" id="3.30.2010.10">
    <property type="entry name" value="Metalloproteases ('zincins'), catalytic domain"/>
    <property type="match status" value="1"/>
</dbReference>
<evidence type="ECO:0000259" key="1">
    <source>
        <dbReference type="Pfam" id="PF01863"/>
    </source>
</evidence>
<dbReference type="EMBL" id="VUMY01000003">
    <property type="protein sequence ID" value="MST49133.1"/>
    <property type="molecule type" value="Genomic_DNA"/>
</dbReference>
<protein>
    <submittedName>
        <fullName evidence="2">M48 family metallopeptidase</fullName>
    </submittedName>
</protein>
<dbReference type="CDD" id="cd07344">
    <property type="entry name" value="M48_yhfN_like"/>
    <property type="match status" value="1"/>
</dbReference>
<sequence>MDISRNKFDSPGENQKIPIYLTRKQVRHLRLRITDSGEFHLSIPWRAPLRLAEGFIEEQRDWITAQQDRYRFRASDKPRYETGDVIPWWGANLRLEVQEKPGRAKSEVLGEVVRLTVPPGSDLEKRQRTLDKLRKNSLETRLAALLPKWAAAFEVEPGPVRIRRMKSRWGSCNPRTRALTFNLELTTRDPKYLEYVIAHELTHYFFPNHGPEFHALLASKLPAERSLRRELNGRGANSAG</sequence>
<dbReference type="AlphaFoldDB" id="A0A7K0K0W8"/>
<dbReference type="InterPro" id="IPR002725">
    <property type="entry name" value="YgjP-like_metallopeptidase"/>
</dbReference>
<comment type="caution">
    <text evidence="2">The sequence shown here is derived from an EMBL/GenBank/DDBJ whole genome shotgun (WGS) entry which is preliminary data.</text>
</comment>
<name>A0A7K0K0W8_9ACTO</name>
<feature type="domain" description="YgjP-like metallopeptidase" evidence="1">
    <location>
        <begin position="27"/>
        <end position="232"/>
    </location>
</feature>
<organism evidence="2 3">
    <name type="scientific">Mobiluncus porci</name>
    <dbReference type="NCBI Taxonomy" id="2652278"/>
    <lineage>
        <taxon>Bacteria</taxon>
        <taxon>Bacillati</taxon>
        <taxon>Actinomycetota</taxon>
        <taxon>Actinomycetes</taxon>
        <taxon>Actinomycetales</taxon>
        <taxon>Actinomycetaceae</taxon>
        <taxon>Mobiluncus</taxon>
    </lineage>
</organism>
<dbReference type="Pfam" id="PF01863">
    <property type="entry name" value="YgjP-like"/>
    <property type="match status" value="1"/>
</dbReference>